<proteinExistence type="predicted"/>
<keyword evidence="3" id="KW-1185">Reference proteome</keyword>
<dbReference type="AlphaFoldDB" id="A0A834K0V9"/>
<comment type="caution">
    <text evidence="2">The sequence shown here is derived from an EMBL/GenBank/DDBJ whole genome shotgun (WGS) entry which is preliminary data.</text>
</comment>
<dbReference type="EMBL" id="JACSDY010000019">
    <property type="protein sequence ID" value="KAF7398017.1"/>
    <property type="molecule type" value="Genomic_DNA"/>
</dbReference>
<evidence type="ECO:0000313" key="2">
    <source>
        <dbReference type="EMBL" id="KAF7398017.1"/>
    </source>
</evidence>
<reference evidence="2" key="1">
    <citation type="journal article" date="2020" name="G3 (Bethesda)">
        <title>High-Quality Assemblies for Three Invasive Social Wasps from the &lt;i&gt;Vespula&lt;/i&gt; Genus.</title>
        <authorList>
            <person name="Harrop T.W.R."/>
            <person name="Guhlin J."/>
            <person name="McLaughlin G.M."/>
            <person name="Permina E."/>
            <person name="Stockwell P."/>
            <person name="Gilligan J."/>
            <person name="Le Lec M.F."/>
            <person name="Gruber M.A.M."/>
            <person name="Quinn O."/>
            <person name="Lovegrove M."/>
            <person name="Duncan E.J."/>
            <person name="Remnant E.J."/>
            <person name="Van Eeckhoven J."/>
            <person name="Graham B."/>
            <person name="Knapp R.A."/>
            <person name="Langford K.W."/>
            <person name="Kronenberg Z."/>
            <person name="Press M.O."/>
            <person name="Eacker S.M."/>
            <person name="Wilson-Rankin E.E."/>
            <person name="Purcell J."/>
            <person name="Lester P.J."/>
            <person name="Dearden P.K."/>
        </authorList>
    </citation>
    <scope>NUCLEOTIDE SEQUENCE</scope>
    <source>
        <strain evidence="2">Volc-1</strain>
    </source>
</reference>
<feature type="region of interest" description="Disordered" evidence="1">
    <location>
        <begin position="33"/>
        <end position="83"/>
    </location>
</feature>
<organism evidence="2 3">
    <name type="scientific">Vespula pensylvanica</name>
    <name type="common">Western yellow jacket</name>
    <name type="synonym">Wasp</name>
    <dbReference type="NCBI Taxonomy" id="30213"/>
    <lineage>
        <taxon>Eukaryota</taxon>
        <taxon>Metazoa</taxon>
        <taxon>Ecdysozoa</taxon>
        <taxon>Arthropoda</taxon>
        <taxon>Hexapoda</taxon>
        <taxon>Insecta</taxon>
        <taxon>Pterygota</taxon>
        <taxon>Neoptera</taxon>
        <taxon>Endopterygota</taxon>
        <taxon>Hymenoptera</taxon>
        <taxon>Apocrita</taxon>
        <taxon>Aculeata</taxon>
        <taxon>Vespoidea</taxon>
        <taxon>Vespidae</taxon>
        <taxon>Vespinae</taxon>
        <taxon>Vespula</taxon>
    </lineage>
</organism>
<sequence length="106" mass="12858">MKRRFGEGYQRRPRGACAERYWHKQDRCCLLITNNKNDDDDDHDVDDDDENHDDDCSSDEYDDIHRGRRDGDEDVDDYDNKYTEINTQIRKKLMLGREERSRQIDR</sequence>
<accession>A0A834K0V9</accession>
<evidence type="ECO:0000256" key="1">
    <source>
        <dbReference type="SAM" id="MobiDB-lite"/>
    </source>
</evidence>
<evidence type="ECO:0000313" key="3">
    <source>
        <dbReference type="Proteomes" id="UP000600918"/>
    </source>
</evidence>
<dbReference type="Proteomes" id="UP000600918">
    <property type="component" value="Unassembled WGS sequence"/>
</dbReference>
<feature type="compositionally biased region" description="Acidic residues" evidence="1">
    <location>
        <begin position="38"/>
        <end position="62"/>
    </location>
</feature>
<protein>
    <submittedName>
        <fullName evidence="2">Uncharacterized protein</fullName>
    </submittedName>
</protein>
<gene>
    <name evidence="2" type="ORF">H0235_016025</name>
</gene>
<name>A0A834K0V9_VESPE</name>